<dbReference type="EC" id="2.7.13.3" evidence="2"/>
<feature type="modified residue" description="4-aspartylphosphate" evidence="9">
    <location>
        <position position="55"/>
    </location>
</feature>
<dbReference type="InterPro" id="IPR003661">
    <property type="entry name" value="HisK_dim/P_dom"/>
</dbReference>
<dbReference type="InterPro" id="IPR011006">
    <property type="entry name" value="CheY-like_superfamily"/>
</dbReference>
<dbReference type="Gene3D" id="1.10.287.130">
    <property type="match status" value="1"/>
</dbReference>
<dbReference type="GO" id="GO:0005524">
    <property type="term" value="F:ATP binding"/>
    <property type="evidence" value="ECO:0007669"/>
    <property type="project" value="UniProtKB-KW"/>
</dbReference>
<dbReference type="GO" id="GO:0006355">
    <property type="term" value="P:regulation of DNA-templated transcription"/>
    <property type="evidence" value="ECO:0007669"/>
    <property type="project" value="InterPro"/>
</dbReference>
<evidence type="ECO:0000256" key="1">
    <source>
        <dbReference type="ARBA" id="ARBA00000085"/>
    </source>
</evidence>
<keyword evidence="5" id="KW-0547">Nucleotide-binding</keyword>
<dbReference type="RefSeq" id="WP_099262111.1">
    <property type="nucleotide sequence ID" value="NZ_NIZW01000014.1"/>
</dbReference>
<accession>A0A2G1W4L6</accession>
<evidence type="ECO:0000313" key="13">
    <source>
        <dbReference type="EMBL" id="PHQ33966.1"/>
    </source>
</evidence>
<name>A0A2G1W4L6_9BACT</name>
<keyword evidence="7" id="KW-0067">ATP-binding</keyword>
<dbReference type="Gene3D" id="3.40.50.2300">
    <property type="match status" value="1"/>
</dbReference>
<dbReference type="PRINTS" id="PR00344">
    <property type="entry name" value="BCTRLSENSOR"/>
</dbReference>
<proteinExistence type="predicted"/>
<dbReference type="SUPFAM" id="SSF52172">
    <property type="entry name" value="CheY-like"/>
    <property type="match status" value="1"/>
</dbReference>
<dbReference type="PROSITE" id="PS50112">
    <property type="entry name" value="PAS"/>
    <property type="match status" value="1"/>
</dbReference>
<dbReference type="SMART" id="SM00448">
    <property type="entry name" value="REC"/>
    <property type="match status" value="1"/>
</dbReference>
<feature type="domain" description="Response regulatory" evidence="11">
    <location>
        <begin position="6"/>
        <end position="120"/>
    </location>
</feature>
<dbReference type="PROSITE" id="PS50109">
    <property type="entry name" value="HIS_KIN"/>
    <property type="match status" value="1"/>
</dbReference>
<evidence type="ECO:0000313" key="14">
    <source>
        <dbReference type="Proteomes" id="UP000225740"/>
    </source>
</evidence>
<evidence type="ECO:0000259" key="10">
    <source>
        <dbReference type="PROSITE" id="PS50109"/>
    </source>
</evidence>
<dbReference type="SUPFAM" id="SSF55785">
    <property type="entry name" value="PYP-like sensor domain (PAS domain)"/>
    <property type="match status" value="1"/>
</dbReference>
<dbReference type="Pfam" id="PF00989">
    <property type="entry name" value="PAS"/>
    <property type="match status" value="1"/>
</dbReference>
<feature type="domain" description="Histidine kinase" evidence="10">
    <location>
        <begin position="271"/>
        <end position="477"/>
    </location>
</feature>
<organism evidence="13 14">
    <name type="scientific">Rhodopirellula bahusiensis</name>
    <dbReference type="NCBI Taxonomy" id="2014065"/>
    <lineage>
        <taxon>Bacteria</taxon>
        <taxon>Pseudomonadati</taxon>
        <taxon>Planctomycetota</taxon>
        <taxon>Planctomycetia</taxon>
        <taxon>Pirellulales</taxon>
        <taxon>Pirellulaceae</taxon>
        <taxon>Rhodopirellula</taxon>
    </lineage>
</organism>
<sequence length="490" mass="54991">MQFFNHILVIEDDLDAAESLSDVLSIEGFEVTIVASVHEALEVLGKKRFGLILTDRRLPDGLIEDRVQDLLAASAKTPVIVVTGYSDLQAAIKAFRQGISDYVIKPIIPEDLIQTVRRILDRRVLKQELVKEHAFAERLQSTAEAIILVLDFNGQVVHFNRFLTELTGWTQDDLIGENWFEKCIFTDDLDRLSQIFETTARLESSRGVTNRIRCKNGEAREFRWSNSKLNDDEGCPQFVLSIGIDVSDLAEATQRAVRAERLAAIGETVAALAHESRNAIQRIKAASEVLAMDIRNDSDSEEELSAIQRAASDLATLLESVRAFAAPIHTKLERVDLEYIWQRAWNDLESKWRLRDAKLIEMASTCEHEVEVDVCRMEQVFRNLFTNALEATDGSVRIEMDCSCDERQVHVRIKDNGPGLTEEQANHMFEPFYTTKPTGTGLGMPICQRIIEAHGGTIMAESFETGTKVSICVPREKTASLMGLPEVSLA</sequence>
<dbReference type="InterPro" id="IPR005467">
    <property type="entry name" value="His_kinase_dom"/>
</dbReference>
<dbReference type="Gene3D" id="3.30.450.20">
    <property type="entry name" value="PAS domain"/>
    <property type="match status" value="1"/>
</dbReference>
<dbReference type="GeneID" id="90610018"/>
<evidence type="ECO:0000256" key="3">
    <source>
        <dbReference type="ARBA" id="ARBA00022553"/>
    </source>
</evidence>
<evidence type="ECO:0000259" key="11">
    <source>
        <dbReference type="PROSITE" id="PS50110"/>
    </source>
</evidence>
<dbReference type="SMART" id="SM00091">
    <property type="entry name" value="PAS"/>
    <property type="match status" value="1"/>
</dbReference>
<dbReference type="SUPFAM" id="SSF55874">
    <property type="entry name" value="ATPase domain of HSP90 chaperone/DNA topoisomerase II/histidine kinase"/>
    <property type="match status" value="1"/>
</dbReference>
<evidence type="ECO:0000256" key="4">
    <source>
        <dbReference type="ARBA" id="ARBA00022679"/>
    </source>
</evidence>
<keyword evidence="4" id="KW-0808">Transferase</keyword>
<keyword evidence="14" id="KW-1185">Reference proteome</keyword>
<dbReference type="SMART" id="SM00387">
    <property type="entry name" value="HATPase_c"/>
    <property type="match status" value="1"/>
</dbReference>
<dbReference type="InterPro" id="IPR036097">
    <property type="entry name" value="HisK_dim/P_sf"/>
</dbReference>
<dbReference type="SMART" id="SM00388">
    <property type="entry name" value="HisKA"/>
    <property type="match status" value="1"/>
</dbReference>
<evidence type="ECO:0000256" key="8">
    <source>
        <dbReference type="ARBA" id="ARBA00023012"/>
    </source>
</evidence>
<dbReference type="Pfam" id="PF00072">
    <property type="entry name" value="Response_reg"/>
    <property type="match status" value="1"/>
</dbReference>
<evidence type="ECO:0000256" key="6">
    <source>
        <dbReference type="ARBA" id="ARBA00022777"/>
    </source>
</evidence>
<dbReference type="EMBL" id="NIZW01000014">
    <property type="protein sequence ID" value="PHQ33966.1"/>
    <property type="molecule type" value="Genomic_DNA"/>
</dbReference>
<gene>
    <name evidence="13" type="ORF">CEE69_18495</name>
</gene>
<dbReference type="InterPro" id="IPR001789">
    <property type="entry name" value="Sig_transdc_resp-reg_receiver"/>
</dbReference>
<reference evidence="13 14" key="1">
    <citation type="submission" date="2017-06" db="EMBL/GenBank/DDBJ databases">
        <title>Description of Rhodopirellula bahusiensis sp. nov.</title>
        <authorList>
            <person name="Kizina J."/>
            <person name="Harder J."/>
        </authorList>
    </citation>
    <scope>NUCLEOTIDE SEQUENCE [LARGE SCALE GENOMIC DNA]</scope>
    <source>
        <strain evidence="13 14">SWK21</strain>
    </source>
</reference>
<evidence type="ECO:0000256" key="9">
    <source>
        <dbReference type="PROSITE-ProRule" id="PRU00169"/>
    </source>
</evidence>
<evidence type="ECO:0000259" key="12">
    <source>
        <dbReference type="PROSITE" id="PS50112"/>
    </source>
</evidence>
<dbReference type="InterPro" id="IPR004358">
    <property type="entry name" value="Sig_transdc_His_kin-like_C"/>
</dbReference>
<dbReference type="OrthoDB" id="236031at2"/>
<keyword evidence="8" id="KW-0902">Two-component regulatory system</keyword>
<protein>
    <recommendedName>
        <fullName evidence="2">histidine kinase</fullName>
        <ecNumber evidence="2">2.7.13.3</ecNumber>
    </recommendedName>
</protein>
<evidence type="ECO:0000256" key="5">
    <source>
        <dbReference type="ARBA" id="ARBA00022741"/>
    </source>
</evidence>
<dbReference type="PANTHER" id="PTHR43065">
    <property type="entry name" value="SENSOR HISTIDINE KINASE"/>
    <property type="match status" value="1"/>
</dbReference>
<keyword evidence="3 9" id="KW-0597">Phosphoprotein</keyword>
<dbReference type="Pfam" id="PF00512">
    <property type="entry name" value="HisKA"/>
    <property type="match status" value="1"/>
</dbReference>
<evidence type="ECO:0000256" key="2">
    <source>
        <dbReference type="ARBA" id="ARBA00012438"/>
    </source>
</evidence>
<dbReference type="GO" id="GO:0000155">
    <property type="term" value="F:phosphorelay sensor kinase activity"/>
    <property type="evidence" value="ECO:0007669"/>
    <property type="project" value="InterPro"/>
</dbReference>
<dbReference type="Proteomes" id="UP000225740">
    <property type="component" value="Unassembled WGS sequence"/>
</dbReference>
<dbReference type="CDD" id="cd00130">
    <property type="entry name" value="PAS"/>
    <property type="match status" value="1"/>
</dbReference>
<dbReference type="Gene3D" id="3.30.565.10">
    <property type="entry name" value="Histidine kinase-like ATPase, C-terminal domain"/>
    <property type="match status" value="1"/>
</dbReference>
<dbReference type="InterPro" id="IPR000014">
    <property type="entry name" value="PAS"/>
</dbReference>
<dbReference type="InterPro" id="IPR003594">
    <property type="entry name" value="HATPase_dom"/>
</dbReference>
<dbReference type="PANTHER" id="PTHR43065:SF10">
    <property type="entry name" value="PEROXIDE STRESS-ACTIVATED HISTIDINE KINASE MAK3"/>
    <property type="match status" value="1"/>
</dbReference>
<dbReference type="InterPro" id="IPR036890">
    <property type="entry name" value="HATPase_C_sf"/>
</dbReference>
<feature type="domain" description="PAS" evidence="12">
    <location>
        <begin position="131"/>
        <end position="203"/>
    </location>
</feature>
<dbReference type="InterPro" id="IPR035965">
    <property type="entry name" value="PAS-like_dom_sf"/>
</dbReference>
<comment type="catalytic activity">
    <reaction evidence="1">
        <text>ATP + protein L-histidine = ADP + protein N-phospho-L-histidine.</text>
        <dbReference type="EC" id="2.7.13.3"/>
    </reaction>
</comment>
<comment type="caution">
    <text evidence="13">The sequence shown here is derived from an EMBL/GenBank/DDBJ whole genome shotgun (WGS) entry which is preliminary data.</text>
</comment>
<dbReference type="Pfam" id="PF02518">
    <property type="entry name" value="HATPase_c"/>
    <property type="match status" value="1"/>
</dbReference>
<dbReference type="NCBIfam" id="TIGR00229">
    <property type="entry name" value="sensory_box"/>
    <property type="match status" value="1"/>
</dbReference>
<keyword evidence="6 13" id="KW-0418">Kinase</keyword>
<dbReference type="CDD" id="cd00075">
    <property type="entry name" value="HATPase"/>
    <property type="match status" value="1"/>
</dbReference>
<dbReference type="PROSITE" id="PS50110">
    <property type="entry name" value="RESPONSE_REGULATORY"/>
    <property type="match status" value="1"/>
</dbReference>
<evidence type="ECO:0000256" key="7">
    <source>
        <dbReference type="ARBA" id="ARBA00022840"/>
    </source>
</evidence>
<dbReference type="InterPro" id="IPR013767">
    <property type="entry name" value="PAS_fold"/>
</dbReference>
<dbReference type="SUPFAM" id="SSF47384">
    <property type="entry name" value="Homodimeric domain of signal transducing histidine kinase"/>
    <property type="match status" value="1"/>
</dbReference>
<dbReference type="AlphaFoldDB" id="A0A2G1W4L6"/>